<dbReference type="PANTHER" id="PTHR47163:SF2">
    <property type="entry name" value="SI:DKEY-17M8.2"/>
    <property type="match status" value="1"/>
</dbReference>
<protein>
    <recommendedName>
        <fullName evidence="1">ISXO2-like transposase domain-containing protein</fullName>
    </recommendedName>
</protein>
<evidence type="ECO:0000313" key="2">
    <source>
        <dbReference type="EMBL" id="KII68482.1"/>
    </source>
</evidence>
<proteinExistence type="predicted"/>
<dbReference type="PANTHER" id="PTHR47163">
    <property type="entry name" value="DDE_TNP_IS1595 DOMAIN-CONTAINING PROTEIN"/>
    <property type="match status" value="1"/>
</dbReference>
<dbReference type="OrthoDB" id="10052789at2759"/>
<dbReference type="AlphaFoldDB" id="A0A0C2N3M3"/>
<feature type="domain" description="ISXO2-like transposase" evidence="1">
    <location>
        <begin position="2"/>
        <end position="86"/>
    </location>
</feature>
<name>A0A0C2N3M3_THEKT</name>
<keyword evidence="3" id="KW-1185">Reference proteome</keyword>
<evidence type="ECO:0000313" key="3">
    <source>
        <dbReference type="Proteomes" id="UP000031668"/>
    </source>
</evidence>
<dbReference type="EMBL" id="JWZT01002856">
    <property type="protein sequence ID" value="KII68482.1"/>
    <property type="molecule type" value="Genomic_DNA"/>
</dbReference>
<reference evidence="2 3" key="1">
    <citation type="journal article" date="2014" name="Genome Biol. Evol.">
        <title>The genome of the myxosporean Thelohanellus kitauei shows adaptations to nutrient acquisition within its fish host.</title>
        <authorList>
            <person name="Yang Y."/>
            <person name="Xiong J."/>
            <person name="Zhou Z."/>
            <person name="Huo F."/>
            <person name="Miao W."/>
            <person name="Ran C."/>
            <person name="Liu Y."/>
            <person name="Zhang J."/>
            <person name="Feng J."/>
            <person name="Wang M."/>
            <person name="Wang M."/>
            <person name="Wang L."/>
            <person name="Yao B."/>
        </authorList>
    </citation>
    <scope>NUCLEOTIDE SEQUENCE [LARGE SCALE GENOMIC DNA]</scope>
    <source>
        <strain evidence="2">Wuqing</strain>
    </source>
</reference>
<dbReference type="InterPro" id="IPR024445">
    <property type="entry name" value="Tnp_ISXO2-like"/>
</dbReference>
<accession>A0A0C2N3M3</accession>
<dbReference type="Pfam" id="PF12762">
    <property type="entry name" value="DDE_Tnp_IS1595"/>
    <property type="match status" value="1"/>
</dbReference>
<evidence type="ECO:0000259" key="1">
    <source>
        <dbReference type="Pfam" id="PF12762"/>
    </source>
</evidence>
<comment type="caution">
    <text evidence="2">The sequence shown here is derived from an EMBL/GenBank/DDBJ whole genome shotgun (WGS) entry which is preliminary data.</text>
</comment>
<dbReference type="InterPro" id="IPR053164">
    <property type="entry name" value="IS1016-like_transposase"/>
</dbReference>
<gene>
    <name evidence="2" type="ORF">RF11_06920</name>
</gene>
<sequence length="270" mass="30700">MVVPNRKKETLIPIIRERIARGSIIISDCWKAYNELSECGYIHLNVNHSHSFVARQDRFIHTQNIENIWRWVKKRFLSTTKNTEKRLSKISEHLFRIKFKGNILAVLSVQVMLIISAGEENSQGVGTVIKESTSANPVSHGVFMPINLSGSSLNVVQRGVGDGVKGGPANELDKYHERGAGFERNQKPSLDRETGMKFCGKWNHDILLGTRNTKRITGIDPMITKTEKGDLKPYDRKHGPKDRGYFSTQNGDWNFAFYRYGHTNEWPASS</sequence>
<organism evidence="2 3">
    <name type="scientific">Thelohanellus kitauei</name>
    <name type="common">Myxosporean</name>
    <dbReference type="NCBI Taxonomy" id="669202"/>
    <lineage>
        <taxon>Eukaryota</taxon>
        <taxon>Metazoa</taxon>
        <taxon>Cnidaria</taxon>
        <taxon>Myxozoa</taxon>
        <taxon>Myxosporea</taxon>
        <taxon>Bivalvulida</taxon>
        <taxon>Platysporina</taxon>
        <taxon>Myxobolidae</taxon>
        <taxon>Thelohanellus</taxon>
    </lineage>
</organism>
<dbReference type="Proteomes" id="UP000031668">
    <property type="component" value="Unassembled WGS sequence"/>
</dbReference>